<dbReference type="InterPro" id="IPR004360">
    <property type="entry name" value="Glyas_Fos-R_dOase_dom"/>
</dbReference>
<gene>
    <name evidence="2" type="ORF">QJ521_08695</name>
</gene>
<dbReference type="PROSITE" id="PS51819">
    <property type="entry name" value="VOC"/>
    <property type="match status" value="2"/>
</dbReference>
<evidence type="ECO:0000313" key="2">
    <source>
        <dbReference type="EMBL" id="MDI6453642.1"/>
    </source>
</evidence>
<dbReference type="Gene3D" id="3.10.180.10">
    <property type="entry name" value="2,3-Dihydroxybiphenyl 1,2-Dioxygenase, domain 1"/>
    <property type="match status" value="2"/>
</dbReference>
<proteinExistence type="predicted"/>
<dbReference type="Proteomes" id="UP001431532">
    <property type="component" value="Unassembled WGS sequence"/>
</dbReference>
<organism evidence="2 3">
    <name type="scientific">Peloplasma aerotolerans</name>
    <dbReference type="NCBI Taxonomy" id="3044389"/>
    <lineage>
        <taxon>Bacteria</taxon>
        <taxon>Bacillati</taxon>
        <taxon>Mycoplasmatota</taxon>
        <taxon>Mollicutes</taxon>
        <taxon>Acholeplasmatales</taxon>
        <taxon>Acholeplasmataceae</taxon>
        <taxon>Peloplasma</taxon>
    </lineage>
</organism>
<comment type="caution">
    <text evidence="2">The sequence shown here is derived from an EMBL/GenBank/DDBJ whole genome shotgun (WGS) entry which is preliminary data.</text>
</comment>
<sequence length="332" mass="38367">MKQVNGIHHVTAITSSAEKIYDFFTNILSMRLVKKTVNQDDIQTYHLFFADDEGNAGTDMTFFDFNGAAQAKKGTNEIAKTSFRVPDNRALLYWKKRFEKYNVKHAEIKELFGIQSLEFEDFDGQEYVLFSDENDQGVKPGIPWKNGPVPEVFGIRGLGPIFFRVDKMNLIDHVLIDYLNFKKTDEEALYTRYQSGIGGNGASVIVIEDKEHPQAIQGYGGVHHVAFRVNDKKDIYDWIQHLNQIRAPHSGEVDRFYFTSLYTRLYPGLLFEFATEGPGFIDDEESYETLGEQLALPPKFRNKREQIENMVRHIDTKRSDKVFEKEFLGFEE</sequence>
<feature type="domain" description="VOC" evidence="1">
    <location>
        <begin position="157"/>
        <end position="276"/>
    </location>
</feature>
<dbReference type="Pfam" id="PF00903">
    <property type="entry name" value="Glyoxalase"/>
    <property type="match status" value="1"/>
</dbReference>
<protein>
    <submittedName>
        <fullName evidence="2">Ring-cleaving dioxygenase</fullName>
    </submittedName>
</protein>
<dbReference type="InterPro" id="IPR037523">
    <property type="entry name" value="VOC_core"/>
</dbReference>
<feature type="domain" description="VOC" evidence="1">
    <location>
        <begin position="6"/>
        <end position="132"/>
    </location>
</feature>
<keyword evidence="2" id="KW-0560">Oxidoreductase</keyword>
<dbReference type="RefSeq" id="WP_282840083.1">
    <property type="nucleotide sequence ID" value="NZ_JASCXW010000040.1"/>
</dbReference>
<accession>A0AAW6UB53</accession>
<keyword evidence="2" id="KW-0223">Dioxygenase</keyword>
<dbReference type="SUPFAM" id="SSF54593">
    <property type="entry name" value="Glyoxalase/Bleomycin resistance protein/Dihydroxybiphenyl dioxygenase"/>
    <property type="match status" value="1"/>
</dbReference>
<dbReference type="EMBL" id="JASCXW010000040">
    <property type="protein sequence ID" value="MDI6453642.1"/>
    <property type="molecule type" value="Genomic_DNA"/>
</dbReference>
<dbReference type="CDD" id="cd08347">
    <property type="entry name" value="PcpA_C_like"/>
    <property type="match status" value="1"/>
</dbReference>
<evidence type="ECO:0000313" key="3">
    <source>
        <dbReference type="Proteomes" id="UP001431532"/>
    </source>
</evidence>
<dbReference type="PANTHER" id="PTHR36110">
    <property type="entry name" value="RING-CLEAVING DIOXYGENASE MHQE-RELATED"/>
    <property type="match status" value="1"/>
</dbReference>
<dbReference type="GO" id="GO:0051213">
    <property type="term" value="F:dioxygenase activity"/>
    <property type="evidence" value="ECO:0007669"/>
    <property type="project" value="UniProtKB-KW"/>
</dbReference>
<dbReference type="AlphaFoldDB" id="A0AAW6UB53"/>
<dbReference type="InterPro" id="IPR029068">
    <property type="entry name" value="Glyas_Bleomycin-R_OHBP_Dase"/>
</dbReference>
<name>A0AAW6UB53_9MOLU</name>
<dbReference type="InterPro" id="IPR052537">
    <property type="entry name" value="Extradiol_RC_dioxygenase"/>
</dbReference>
<reference evidence="2" key="1">
    <citation type="submission" date="2023-05" db="EMBL/GenBank/DDBJ databases">
        <title>Mariniplasma microaerophilum sp. nov., a novel anaerobic mollicute isolated from terrestrial mud volcano, Taman Peninsula, Russia.</title>
        <authorList>
            <person name="Khomyakova M.A."/>
            <person name="Merkel A.Y."/>
            <person name="Slobodkin A.I."/>
        </authorList>
    </citation>
    <scope>NUCLEOTIDE SEQUENCE</scope>
    <source>
        <strain evidence="2">M4Ah</strain>
    </source>
</reference>
<keyword evidence="3" id="KW-1185">Reference proteome</keyword>
<evidence type="ECO:0000259" key="1">
    <source>
        <dbReference type="PROSITE" id="PS51819"/>
    </source>
</evidence>
<dbReference type="PANTHER" id="PTHR36110:SF3">
    <property type="entry name" value="VOC DOMAIN-CONTAINING PROTEIN"/>
    <property type="match status" value="1"/>
</dbReference>